<evidence type="ECO:0000259" key="4">
    <source>
        <dbReference type="PROSITE" id="PS50076"/>
    </source>
</evidence>
<sequence length="296" mass="33569">MSVDYHRCYKVLQLDPGASWEELRKQYKHLVQHCHPDRFQGDATALGEVEANLRKLNAAYKALADYYKRNKHLPLDSVSKHTGWDFQDTSDLKRKGEQLQPARQWPVLKLPVSKWLVLAIPVLLVILVFSLLAFQSADEEESTPPALAGEAVKADTGKSGSTEKKPQSLFGYGDTWMTVLQVQGEPTSRKGDSWFYGKSRVDFKEGHVTGWVQKEGRPLHVHGKLPGESHAGKIRLIRLGDTKQKVLKLQGPPLMKSDRRWGYGPSFIEFRNGKVIRWHSSVLRPLAVDRPDARKD</sequence>
<dbReference type="Pfam" id="PF00226">
    <property type="entry name" value="DnaJ"/>
    <property type="match status" value="1"/>
</dbReference>
<dbReference type="PROSITE" id="PS50076">
    <property type="entry name" value="DNAJ_2"/>
    <property type="match status" value="1"/>
</dbReference>
<organism evidence="5 6">
    <name type="scientific">Thiolapillus brandeum</name>
    <dbReference type="NCBI Taxonomy" id="1076588"/>
    <lineage>
        <taxon>Bacteria</taxon>
        <taxon>Pseudomonadati</taxon>
        <taxon>Pseudomonadota</taxon>
        <taxon>Gammaproteobacteria</taxon>
        <taxon>Chromatiales</taxon>
        <taxon>Sedimenticolaceae</taxon>
        <taxon>Thiolapillus</taxon>
    </lineage>
</organism>
<feature type="compositionally biased region" description="Basic and acidic residues" evidence="2">
    <location>
        <begin position="152"/>
        <end position="166"/>
    </location>
</feature>
<dbReference type="OrthoDB" id="6028181at2"/>
<keyword evidence="1" id="KW-0143">Chaperone</keyword>
<feature type="region of interest" description="Disordered" evidence="2">
    <location>
        <begin position="143"/>
        <end position="167"/>
    </location>
</feature>
<evidence type="ECO:0000313" key="5">
    <source>
        <dbReference type="EMBL" id="BAO45428.1"/>
    </source>
</evidence>
<dbReference type="InterPro" id="IPR001623">
    <property type="entry name" value="DnaJ_domain"/>
</dbReference>
<evidence type="ECO:0000256" key="1">
    <source>
        <dbReference type="ARBA" id="ARBA00023186"/>
    </source>
</evidence>
<keyword evidence="3" id="KW-0812">Transmembrane</keyword>
<feature type="domain" description="J" evidence="4">
    <location>
        <begin position="7"/>
        <end position="76"/>
    </location>
</feature>
<dbReference type="SUPFAM" id="SSF46565">
    <property type="entry name" value="Chaperone J-domain"/>
    <property type="match status" value="1"/>
</dbReference>
<evidence type="ECO:0000256" key="3">
    <source>
        <dbReference type="SAM" id="Phobius"/>
    </source>
</evidence>
<dbReference type="InterPro" id="IPR050817">
    <property type="entry name" value="DjlA_DnaK_co-chaperone"/>
</dbReference>
<keyword evidence="6" id="KW-1185">Reference proteome</keyword>
<dbReference type="PANTHER" id="PTHR24074">
    <property type="entry name" value="CO-CHAPERONE PROTEIN DJLA"/>
    <property type="match status" value="1"/>
</dbReference>
<dbReference type="CDD" id="cd06257">
    <property type="entry name" value="DnaJ"/>
    <property type="match status" value="1"/>
</dbReference>
<evidence type="ECO:0000313" key="6">
    <source>
        <dbReference type="Proteomes" id="UP000031631"/>
    </source>
</evidence>
<dbReference type="Gene3D" id="1.10.287.110">
    <property type="entry name" value="DnaJ domain"/>
    <property type="match status" value="1"/>
</dbReference>
<dbReference type="Proteomes" id="UP000031631">
    <property type="component" value="Chromosome"/>
</dbReference>
<dbReference type="PRINTS" id="PR00625">
    <property type="entry name" value="JDOMAIN"/>
</dbReference>
<dbReference type="InterPro" id="IPR036869">
    <property type="entry name" value="J_dom_sf"/>
</dbReference>
<reference evidence="5 6" key="1">
    <citation type="journal article" date="2014" name="PLoS ONE">
        <title>Physiological and genomic features of a novel sulfur-oxidizing gammaproteobacterium belonging to a previously uncultivated symbiotic lineage isolated from a hydrothermal vent.</title>
        <authorList>
            <person name="Nunoura T."/>
            <person name="Takaki Y."/>
            <person name="Kazama H."/>
            <person name="Kakuta J."/>
            <person name="Shimamura S."/>
            <person name="Makita H."/>
            <person name="Hirai M."/>
            <person name="Miyazaki M."/>
            <person name="Takai K."/>
        </authorList>
    </citation>
    <scope>NUCLEOTIDE SEQUENCE [LARGE SCALE GENOMIC DNA]</scope>
    <source>
        <strain evidence="5 6">Hiromi1</strain>
    </source>
</reference>
<dbReference type="RefSeq" id="WP_052470185.1">
    <property type="nucleotide sequence ID" value="NZ_AP012273.1"/>
</dbReference>
<accession>A0A7U6JJB2</accession>
<dbReference type="EMBL" id="AP012273">
    <property type="protein sequence ID" value="BAO45428.1"/>
    <property type="molecule type" value="Genomic_DNA"/>
</dbReference>
<proteinExistence type="predicted"/>
<name>A0A7U6JJB2_9GAMM</name>
<keyword evidence="3" id="KW-0472">Membrane</keyword>
<protein>
    <recommendedName>
        <fullName evidence="4">J domain-containing protein</fullName>
    </recommendedName>
</protein>
<feature type="transmembrane region" description="Helical" evidence="3">
    <location>
        <begin position="115"/>
        <end position="134"/>
    </location>
</feature>
<dbReference type="AlphaFoldDB" id="A0A7U6JJB2"/>
<evidence type="ECO:0000256" key="2">
    <source>
        <dbReference type="SAM" id="MobiDB-lite"/>
    </source>
</evidence>
<dbReference type="KEGG" id="tbn:TBH_C2520"/>
<gene>
    <name evidence="5" type="ORF">TBH_C2520</name>
</gene>
<dbReference type="SMART" id="SM00271">
    <property type="entry name" value="DnaJ"/>
    <property type="match status" value="1"/>
</dbReference>
<keyword evidence="3" id="KW-1133">Transmembrane helix</keyword>